<comment type="cofactor">
    <cofactor evidence="1">
        <name>FAD</name>
        <dbReference type="ChEBI" id="CHEBI:57692"/>
    </cofactor>
</comment>
<dbReference type="OrthoDB" id="10053569at2759"/>
<accession>A0A8J5X627</accession>
<dbReference type="InterPro" id="IPR002938">
    <property type="entry name" value="FAD-bd"/>
</dbReference>
<evidence type="ECO:0000256" key="8">
    <source>
        <dbReference type="SAM" id="Phobius"/>
    </source>
</evidence>
<dbReference type="AlphaFoldDB" id="A0A8J5X627"/>
<protein>
    <recommendedName>
        <fullName evidence="10">FAD-binding domain-containing protein</fullName>
    </recommendedName>
</protein>
<evidence type="ECO:0000256" key="5">
    <source>
        <dbReference type="ARBA" id="ARBA00023002"/>
    </source>
</evidence>
<keyword evidence="8" id="KW-1133">Transmembrane helix</keyword>
<keyword evidence="8" id="KW-0472">Membrane</keyword>
<evidence type="ECO:0000256" key="2">
    <source>
        <dbReference type="ARBA" id="ARBA00022630"/>
    </source>
</evidence>
<dbReference type="Pfam" id="PF01494">
    <property type="entry name" value="FAD_binding_3"/>
    <property type="match status" value="1"/>
</dbReference>
<keyword evidence="4" id="KW-0521">NADP</keyword>
<organism evidence="11 12">
    <name type="scientific">Diacronema lutheri</name>
    <name type="common">Unicellular marine alga</name>
    <name type="synonym">Monochrysis lutheri</name>
    <dbReference type="NCBI Taxonomy" id="2081491"/>
    <lineage>
        <taxon>Eukaryota</taxon>
        <taxon>Haptista</taxon>
        <taxon>Haptophyta</taxon>
        <taxon>Pavlovophyceae</taxon>
        <taxon>Pavlovales</taxon>
        <taxon>Pavlovaceae</taxon>
        <taxon>Diacronema</taxon>
    </lineage>
</organism>
<keyword evidence="5" id="KW-0560">Oxidoreductase</keyword>
<dbReference type="InterPro" id="IPR036188">
    <property type="entry name" value="FAD/NAD-bd_sf"/>
</dbReference>
<evidence type="ECO:0000256" key="1">
    <source>
        <dbReference type="ARBA" id="ARBA00001974"/>
    </source>
</evidence>
<dbReference type="PANTHER" id="PTHR46028:SF2">
    <property type="entry name" value="KYNURENINE 3-MONOOXYGENASE"/>
    <property type="match status" value="1"/>
</dbReference>
<dbReference type="GO" id="GO:0070189">
    <property type="term" value="P:kynurenine metabolic process"/>
    <property type="evidence" value="ECO:0007669"/>
    <property type="project" value="TreeGrafter"/>
</dbReference>
<dbReference type="EMBL" id="JAGTXO010000043">
    <property type="protein sequence ID" value="KAG8459181.1"/>
    <property type="molecule type" value="Genomic_DNA"/>
</dbReference>
<reference evidence="11" key="1">
    <citation type="submission" date="2021-05" db="EMBL/GenBank/DDBJ databases">
        <title>The genome of the haptophyte Pavlova lutheri (Diacronema luteri, Pavlovales) - a model for lipid biosynthesis in eukaryotic algae.</title>
        <authorList>
            <person name="Hulatt C.J."/>
            <person name="Posewitz M.C."/>
        </authorList>
    </citation>
    <scope>NUCLEOTIDE SEQUENCE</scope>
    <source>
        <strain evidence="11">NIVA-4/92</strain>
    </source>
</reference>
<comment type="caution">
    <text evidence="11">The sequence shown here is derived from an EMBL/GenBank/DDBJ whole genome shotgun (WGS) entry which is preliminary data.</text>
</comment>
<evidence type="ECO:0000313" key="12">
    <source>
        <dbReference type="Proteomes" id="UP000751190"/>
    </source>
</evidence>
<keyword evidence="12" id="KW-1185">Reference proteome</keyword>
<feature type="region of interest" description="Disordered" evidence="7">
    <location>
        <begin position="597"/>
        <end position="625"/>
    </location>
</feature>
<dbReference type="GO" id="GO:0071949">
    <property type="term" value="F:FAD binding"/>
    <property type="evidence" value="ECO:0007669"/>
    <property type="project" value="InterPro"/>
</dbReference>
<proteinExistence type="predicted"/>
<dbReference type="PANTHER" id="PTHR46028">
    <property type="entry name" value="KYNURENINE 3-MONOOXYGENASE"/>
    <property type="match status" value="1"/>
</dbReference>
<name>A0A8J5X627_DIALT</name>
<evidence type="ECO:0000259" key="10">
    <source>
        <dbReference type="Pfam" id="PF01494"/>
    </source>
</evidence>
<feature type="transmembrane region" description="Helical" evidence="8">
    <location>
        <begin position="534"/>
        <end position="556"/>
    </location>
</feature>
<keyword evidence="2" id="KW-0285">Flavoprotein</keyword>
<feature type="domain" description="FAD-binding" evidence="10">
    <location>
        <begin position="227"/>
        <end position="420"/>
    </location>
</feature>
<dbReference type="GO" id="GO:0004502">
    <property type="term" value="F:kynurenine 3-monooxygenase activity"/>
    <property type="evidence" value="ECO:0007669"/>
    <property type="project" value="TreeGrafter"/>
</dbReference>
<feature type="signal peptide" evidence="9">
    <location>
        <begin position="1"/>
        <end position="18"/>
    </location>
</feature>
<feature type="chain" id="PRO_5035197855" description="FAD-binding domain-containing protein" evidence="9">
    <location>
        <begin position="19"/>
        <end position="625"/>
    </location>
</feature>
<evidence type="ECO:0000313" key="11">
    <source>
        <dbReference type="EMBL" id="KAG8459181.1"/>
    </source>
</evidence>
<evidence type="ECO:0000256" key="4">
    <source>
        <dbReference type="ARBA" id="ARBA00022857"/>
    </source>
</evidence>
<evidence type="ECO:0000256" key="6">
    <source>
        <dbReference type="ARBA" id="ARBA00023033"/>
    </source>
</evidence>
<feature type="compositionally biased region" description="Polar residues" evidence="7">
    <location>
        <begin position="602"/>
        <end position="625"/>
    </location>
</feature>
<sequence length="625" mass="64404">MRILACLVLLASAHPIAGGGRRGAGPPRRAARGRAVTISALASPPPAAATAIVGGGPAGLATAIMLARRGWRDIHVFDRLAPPPAPDDAGVWSETARFYLLGLGGRGQLALRALGCWDDVSRFTTRVVGRRDWSPGGDPDGVERIFVDRKFATEVIARDRLVGALHAHVTERYAGAVTLHHGCECARVDWAADGRGATLQLELREVGGARGAAAGPALGGGAAPADGAPHARTTVHARLLVGADGTARAVAQAMADASADFRIVRYEDDNARVYKTIPLRFPLAAGWRGDVNYSARTADGRINFDALPAGADGAYCGVLLMRAADPLAAADTSAVELRALLDAALPQISPLLSDDDVALVAAKPPSTLPAFRTVLPRLHHAHAAALVGDAIHTVKPYFGLGANSAFEDVIVLRDALDAVAPAAAADGDAAGGAHGEHSDCAGDGARGGALGAALREFSARRAADAAALVRISRGLDRPGWRGFASFVLPLILDGLCAKVAPRVFAPNTIAMLQNDEVTFTQVARRKRRDRALQAVLVATALTVASALALVVVRTLLQNVAGKISLACAGLAALLRAAGSAMAATTVQSPADVLFRGKGARPSNGSSNEDVLVAQRTSQAGYGEST</sequence>
<evidence type="ECO:0000256" key="9">
    <source>
        <dbReference type="SAM" id="SignalP"/>
    </source>
</evidence>
<keyword evidence="8" id="KW-0812">Transmembrane</keyword>
<dbReference type="Gene3D" id="3.50.50.60">
    <property type="entry name" value="FAD/NAD(P)-binding domain"/>
    <property type="match status" value="1"/>
</dbReference>
<gene>
    <name evidence="11" type="ORF">KFE25_005692</name>
</gene>
<dbReference type="Proteomes" id="UP000751190">
    <property type="component" value="Unassembled WGS sequence"/>
</dbReference>
<keyword evidence="3" id="KW-0274">FAD</keyword>
<evidence type="ECO:0000256" key="3">
    <source>
        <dbReference type="ARBA" id="ARBA00022827"/>
    </source>
</evidence>
<keyword evidence="6" id="KW-0503">Monooxygenase</keyword>
<dbReference type="SUPFAM" id="SSF51905">
    <property type="entry name" value="FAD/NAD(P)-binding domain"/>
    <property type="match status" value="1"/>
</dbReference>
<dbReference type="OMA" id="FMPNTIQ"/>
<evidence type="ECO:0000256" key="7">
    <source>
        <dbReference type="SAM" id="MobiDB-lite"/>
    </source>
</evidence>
<keyword evidence="9" id="KW-0732">Signal</keyword>
<dbReference type="PRINTS" id="PR00420">
    <property type="entry name" value="RNGMNOXGNASE"/>
</dbReference>